<dbReference type="AlphaFoldDB" id="A0A1W6YR42"/>
<dbReference type="EMBL" id="CP021108">
    <property type="protein sequence ID" value="ARP83565.1"/>
    <property type="molecule type" value="Genomic_DNA"/>
</dbReference>
<dbReference type="OrthoDB" id="8527650at2"/>
<sequence length="86" mass="9843">MESANLIRMANRIGDFFDAMPDRPEAIEGVANHIQKFWEPRMRTELLAFLQRHPDGVADDITLSPIVLEAVTTNRERLTPRSAEPR</sequence>
<proteinExistence type="predicted"/>
<accession>A0A1W6YR42</accession>
<dbReference type="Proteomes" id="UP000194151">
    <property type="component" value="Chromosome"/>
</dbReference>
<dbReference type="KEGG" id="bgv:CAL12_23970"/>
<protein>
    <submittedName>
        <fullName evidence="1">Formate dehydrogenase</fullName>
    </submittedName>
</protein>
<dbReference type="STRING" id="1416806.CAL12_23970"/>
<organism evidence="1 2">
    <name type="scientific">Bordetella genomosp. 8</name>
    <dbReference type="NCBI Taxonomy" id="1416806"/>
    <lineage>
        <taxon>Bacteria</taxon>
        <taxon>Pseudomonadati</taxon>
        <taxon>Pseudomonadota</taxon>
        <taxon>Betaproteobacteria</taxon>
        <taxon>Burkholderiales</taxon>
        <taxon>Alcaligenaceae</taxon>
        <taxon>Bordetella</taxon>
    </lineage>
</organism>
<dbReference type="InterPro" id="IPR021074">
    <property type="entry name" value="Formate_DH_dsu"/>
</dbReference>
<dbReference type="Pfam" id="PF11390">
    <property type="entry name" value="FdsD"/>
    <property type="match status" value="1"/>
</dbReference>
<dbReference type="RefSeq" id="WP_086066895.1">
    <property type="nucleotide sequence ID" value="NZ_CP021108.1"/>
</dbReference>
<reference evidence="1 2" key="1">
    <citation type="submission" date="2017-05" db="EMBL/GenBank/DDBJ databases">
        <title>Complete and WGS of Bordetella genogroups.</title>
        <authorList>
            <person name="Spilker T."/>
            <person name="LiPuma J."/>
        </authorList>
    </citation>
    <scope>NUCLEOTIDE SEQUENCE [LARGE SCALE GENOMIC DNA]</scope>
    <source>
        <strain evidence="1 2">AU19157</strain>
    </source>
</reference>
<name>A0A1W6YR42_9BORD</name>
<evidence type="ECO:0000313" key="1">
    <source>
        <dbReference type="EMBL" id="ARP83565.1"/>
    </source>
</evidence>
<gene>
    <name evidence="1" type="ORF">CAL12_23970</name>
</gene>
<keyword evidence="2" id="KW-1185">Reference proteome</keyword>
<evidence type="ECO:0000313" key="2">
    <source>
        <dbReference type="Proteomes" id="UP000194151"/>
    </source>
</evidence>